<feature type="transmembrane region" description="Helical" evidence="2">
    <location>
        <begin position="683"/>
        <end position="703"/>
    </location>
</feature>
<dbReference type="InterPro" id="IPR026961">
    <property type="entry name" value="PGG_dom"/>
</dbReference>
<keyword evidence="2" id="KW-0812">Transmembrane</keyword>
<accession>A0A540MRY1</accession>
<dbReference type="Gene3D" id="1.25.40.20">
    <property type="entry name" value="Ankyrin repeat-containing domain"/>
    <property type="match status" value="2"/>
</dbReference>
<feature type="transmembrane region" description="Helical" evidence="2">
    <location>
        <begin position="639"/>
        <end position="662"/>
    </location>
</feature>
<dbReference type="Pfam" id="PF14223">
    <property type="entry name" value="Retrotran_gag_2"/>
    <property type="match status" value="1"/>
</dbReference>
<evidence type="ECO:0000313" key="4">
    <source>
        <dbReference type="EMBL" id="TQE01534.1"/>
    </source>
</evidence>
<dbReference type="Pfam" id="PF13962">
    <property type="entry name" value="PGG"/>
    <property type="match status" value="1"/>
</dbReference>
<feature type="region of interest" description="Disordered" evidence="1">
    <location>
        <begin position="117"/>
        <end position="139"/>
    </location>
</feature>
<sequence>MSRLNMAITVVPIVLNRKNYDDWSSRIKTYLLAKDLWNVVHLETEDEENAQSRAWKKKDAKALYAIQNSCGDDTYKLIKDKTTAKEAWDTLYQKLKPGHDERPLSQKDRRPVIQAFPTQTDHDATPELTMEEGRTGGANSDNGETFVKYVVSLKWNDAIKFLCDHPDAGSAIISDGGTALHYAIWNLRSCSARIIEQLVGLMTREDLQIKDSNGLTALHHLIRCYPERVEVAESMVKKNRKLLTILDSEETPLVVEAQSREKGERMANYLFSETPPETLEVTDAAQLISLGFRLERFDIVLWDLIQHYPKLVMVKDYNGDFPLITLASKPSPFSSGSRFGLLEKLIYHGIRIKPLPFIDSRVNVQKPESDQRVQGWLIWLEWIAMAIMSAMVKVFRRNLENDPIYKMKLVHERIKQFLPLICKVSEHVESNEMKSFDTALCVAAERGNVEYITHFLKDPSHHLDDIKNEKGQNLLQIAAECRQRQVFDLIYVPYDELKEQRKYGKDQFDRIRDRVGKKDHFGNNMLHTVACISSLSKIDHTQGVALQMQRELQWFKEVESIAYPKDCESVNKDNMTPREVFTENHKEMEKEAKSSIKETSTSCSVVSALIVTLMFAAVFKIPSGKDGNNGVPGGKLSTALIVLDAISLFSSTTSVIIFLNILTSSYSEDDLWIHLPDQMMMGLFTLLLSIVSMISTFSCVLYIELDGKLWVVISCILFVSVPLSLFILKKSGVLFEILISTYGPIMFREIRKWVPVPKWLAVLVKDLISNYF</sequence>
<comment type="caution">
    <text evidence="4">The sequence shown here is derived from an EMBL/GenBank/DDBJ whole genome shotgun (WGS) entry which is preliminary data.</text>
</comment>
<dbReference type="EMBL" id="VIEB01000193">
    <property type="protein sequence ID" value="TQE01534.1"/>
    <property type="molecule type" value="Genomic_DNA"/>
</dbReference>
<dbReference type="PANTHER" id="PTHR24177:SF329">
    <property type="entry name" value="ANKYRIN REPEAT PROTEIN"/>
    <property type="match status" value="1"/>
</dbReference>
<protein>
    <recommendedName>
        <fullName evidence="3">PGG domain-containing protein</fullName>
    </recommendedName>
</protein>
<dbReference type="SUPFAM" id="SSF48403">
    <property type="entry name" value="Ankyrin repeat"/>
    <property type="match status" value="1"/>
</dbReference>
<dbReference type="AlphaFoldDB" id="A0A540MRY1"/>
<evidence type="ECO:0000256" key="2">
    <source>
        <dbReference type="SAM" id="Phobius"/>
    </source>
</evidence>
<evidence type="ECO:0000313" key="5">
    <source>
        <dbReference type="Proteomes" id="UP000315295"/>
    </source>
</evidence>
<evidence type="ECO:0000259" key="3">
    <source>
        <dbReference type="Pfam" id="PF13962"/>
    </source>
</evidence>
<dbReference type="SMART" id="SM00248">
    <property type="entry name" value="ANK"/>
    <property type="match status" value="3"/>
</dbReference>
<reference evidence="4 5" key="1">
    <citation type="journal article" date="2019" name="G3 (Bethesda)">
        <title>Sequencing of a Wild Apple (Malus baccata) Genome Unravels the Differences Between Cultivated and Wild Apple Species Regarding Disease Resistance and Cold Tolerance.</title>
        <authorList>
            <person name="Chen X."/>
        </authorList>
    </citation>
    <scope>NUCLEOTIDE SEQUENCE [LARGE SCALE GENOMIC DNA]</scope>
    <source>
        <strain evidence="5">cv. Shandingzi</strain>
        <tissue evidence="4">Leaves</tissue>
    </source>
</reference>
<dbReference type="InterPro" id="IPR036770">
    <property type="entry name" value="Ankyrin_rpt-contain_sf"/>
</dbReference>
<keyword evidence="2" id="KW-1133">Transmembrane helix</keyword>
<dbReference type="STRING" id="106549.A0A540MRY1"/>
<name>A0A540MRY1_MALBA</name>
<feature type="transmembrane region" description="Helical" evidence="2">
    <location>
        <begin position="709"/>
        <end position="728"/>
    </location>
</feature>
<dbReference type="GO" id="GO:0016020">
    <property type="term" value="C:membrane"/>
    <property type="evidence" value="ECO:0007669"/>
    <property type="project" value="TreeGrafter"/>
</dbReference>
<dbReference type="InterPro" id="IPR002110">
    <property type="entry name" value="Ankyrin_rpt"/>
</dbReference>
<dbReference type="Proteomes" id="UP000315295">
    <property type="component" value="Unassembled WGS sequence"/>
</dbReference>
<dbReference type="PANTHER" id="PTHR24177">
    <property type="entry name" value="CASKIN"/>
    <property type="match status" value="1"/>
</dbReference>
<gene>
    <name evidence="4" type="ORF">C1H46_012897</name>
</gene>
<feature type="domain" description="PGG" evidence="3">
    <location>
        <begin position="595"/>
        <end position="703"/>
    </location>
</feature>
<keyword evidence="5" id="KW-1185">Reference proteome</keyword>
<proteinExistence type="predicted"/>
<organism evidence="4 5">
    <name type="scientific">Malus baccata</name>
    <name type="common">Siberian crab apple</name>
    <name type="synonym">Pyrus baccata</name>
    <dbReference type="NCBI Taxonomy" id="106549"/>
    <lineage>
        <taxon>Eukaryota</taxon>
        <taxon>Viridiplantae</taxon>
        <taxon>Streptophyta</taxon>
        <taxon>Embryophyta</taxon>
        <taxon>Tracheophyta</taxon>
        <taxon>Spermatophyta</taxon>
        <taxon>Magnoliopsida</taxon>
        <taxon>eudicotyledons</taxon>
        <taxon>Gunneridae</taxon>
        <taxon>Pentapetalae</taxon>
        <taxon>rosids</taxon>
        <taxon>fabids</taxon>
        <taxon>Rosales</taxon>
        <taxon>Rosaceae</taxon>
        <taxon>Amygdaloideae</taxon>
        <taxon>Maleae</taxon>
        <taxon>Malus</taxon>
    </lineage>
</organism>
<evidence type="ECO:0000256" key="1">
    <source>
        <dbReference type="SAM" id="MobiDB-lite"/>
    </source>
</evidence>
<keyword evidence="2" id="KW-0472">Membrane</keyword>